<dbReference type="Proteomes" id="UP001148614">
    <property type="component" value="Unassembled WGS sequence"/>
</dbReference>
<keyword evidence="2" id="KW-1185">Reference proteome</keyword>
<reference evidence="1" key="1">
    <citation type="submission" date="2022-07" db="EMBL/GenBank/DDBJ databases">
        <title>Genome Sequence of Xylaria arbuscula.</title>
        <authorList>
            <person name="Buettner E."/>
        </authorList>
    </citation>
    <scope>NUCLEOTIDE SEQUENCE</scope>
    <source>
        <strain evidence="1">VT107</strain>
    </source>
</reference>
<sequence>MEAMASEPVQVSFPLPRGMDTKIHMRLTVQAKAILLFVTTVAAEDSDKPAPMGAFVYALPDRYNPSQPLSTTIYSTEATLEFTRRLAKLLAKKTNMPVYVGNSISFASTGLGGSMEEEMEAFKQVVAVALDKLQPVIRAASSIPNGVHLGCGHNIFFGLFILFSPNFRKTTSPEVFTIRRRFTGQRYTTDSPVRQSNTSHLSFKRLVSTDINTLLLHRFVVMDPNTHQPPRHQENGNLSEEEIQIGYQPQRYQASGHPPQPYLANGHPPQPYLANGHPPQEHQLYVYEFDDELDQSEEEEEEEVFGYRFSVNQIINGTCLERSDPETRHIWTTLRNALGPMADLSTVAIARRCLGHLYTDIIIPILIRSCTATPDEFAQLFHLVTLYSRRLLSRFELYNQRLNGAIELFNRASRGYKIIRFNFPGGPRVFSAQLVWAPQ</sequence>
<dbReference type="Gene3D" id="3.30.230.100">
    <property type="match status" value="1"/>
</dbReference>
<protein>
    <submittedName>
        <fullName evidence="1">Uncharacterized protein</fullName>
    </submittedName>
</protein>
<accession>A0A9W8N924</accession>
<gene>
    <name evidence="1" type="ORF">NPX13_g8082</name>
</gene>
<proteinExistence type="predicted"/>
<dbReference type="VEuPathDB" id="FungiDB:F4678DRAFT_438011"/>
<comment type="caution">
    <text evidence="1">The sequence shown here is derived from an EMBL/GenBank/DDBJ whole genome shotgun (WGS) entry which is preliminary data.</text>
</comment>
<dbReference type="Pfam" id="PF16093">
    <property type="entry name" value="PAC4"/>
    <property type="match status" value="1"/>
</dbReference>
<dbReference type="AlphaFoldDB" id="A0A9W8N924"/>
<evidence type="ECO:0000313" key="1">
    <source>
        <dbReference type="EMBL" id="KAJ3563765.1"/>
    </source>
</evidence>
<dbReference type="EMBL" id="JANPWZ010001709">
    <property type="protein sequence ID" value="KAJ3563765.1"/>
    <property type="molecule type" value="Genomic_DNA"/>
</dbReference>
<dbReference type="GO" id="GO:0043248">
    <property type="term" value="P:proteasome assembly"/>
    <property type="evidence" value="ECO:0007669"/>
    <property type="project" value="InterPro"/>
</dbReference>
<evidence type="ECO:0000313" key="2">
    <source>
        <dbReference type="Proteomes" id="UP001148614"/>
    </source>
</evidence>
<name>A0A9W8N924_9PEZI</name>
<organism evidence="1 2">
    <name type="scientific">Xylaria arbuscula</name>
    <dbReference type="NCBI Taxonomy" id="114810"/>
    <lineage>
        <taxon>Eukaryota</taxon>
        <taxon>Fungi</taxon>
        <taxon>Dikarya</taxon>
        <taxon>Ascomycota</taxon>
        <taxon>Pezizomycotina</taxon>
        <taxon>Sordariomycetes</taxon>
        <taxon>Xylariomycetidae</taxon>
        <taxon>Xylariales</taxon>
        <taxon>Xylariaceae</taxon>
        <taxon>Xylaria</taxon>
    </lineage>
</organism>
<dbReference type="InterPro" id="IPR032157">
    <property type="entry name" value="PAC4"/>
</dbReference>